<organism evidence="8 9">
    <name type="scientific">Roridomyces roridus</name>
    <dbReference type="NCBI Taxonomy" id="1738132"/>
    <lineage>
        <taxon>Eukaryota</taxon>
        <taxon>Fungi</taxon>
        <taxon>Dikarya</taxon>
        <taxon>Basidiomycota</taxon>
        <taxon>Agaricomycotina</taxon>
        <taxon>Agaricomycetes</taxon>
        <taxon>Agaricomycetidae</taxon>
        <taxon>Agaricales</taxon>
        <taxon>Marasmiineae</taxon>
        <taxon>Mycenaceae</taxon>
        <taxon>Roridomyces</taxon>
    </lineage>
</organism>
<dbReference type="AlphaFoldDB" id="A0AAD7FK40"/>
<name>A0AAD7FK40_9AGAR</name>
<evidence type="ECO:0000256" key="6">
    <source>
        <dbReference type="SAM" id="MobiDB-lite"/>
    </source>
</evidence>
<evidence type="ECO:0000256" key="5">
    <source>
        <dbReference type="PROSITE-ProRule" id="PRU00042"/>
    </source>
</evidence>
<dbReference type="GO" id="GO:0000785">
    <property type="term" value="C:chromatin"/>
    <property type="evidence" value="ECO:0007669"/>
    <property type="project" value="TreeGrafter"/>
</dbReference>
<gene>
    <name evidence="8" type="ORF">FB45DRAFT_919398</name>
</gene>
<evidence type="ECO:0000256" key="2">
    <source>
        <dbReference type="ARBA" id="ARBA00022737"/>
    </source>
</evidence>
<dbReference type="GO" id="GO:0031519">
    <property type="term" value="C:PcG protein complex"/>
    <property type="evidence" value="ECO:0007669"/>
    <property type="project" value="TreeGrafter"/>
</dbReference>
<comment type="caution">
    <text evidence="8">The sequence shown here is derived from an EMBL/GenBank/DDBJ whole genome shotgun (WGS) entry which is preliminary data.</text>
</comment>
<accession>A0AAD7FK40</accession>
<dbReference type="Proteomes" id="UP001221142">
    <property type="component" value="Unassembled WGS sequence"/>
</dbReference>
<dbReference type="PROSITE" id="PS00028">
    <property type="entry name" value="ZINC_FINGER_C2H2_1"/>
    <property type="match status" value="2"/>
</dbReference>
<keyword evidence="1" id="KW-0479">Metal-binding</keyword>
<evidence type="ECO:0000256" key="3">
    <source>
        <dbReference type="ARBA" id="ARBA00022771"/>
    </source>
</evidence>
<keyword evidence="3 5" id="KW-0863">Zinc-finger</keyword>
<dbReference type="InterPro" id="IPR013087">
    <property type="entry name" value="Znf_C2H2_type"/>
</dbReference>
<dbReference type="GO" id="GO:0000978">
    <property type="term" value="F:RNA polymerase II cis-regulatory region sequence-specific DNA binding"/>
    <property type="evidence" value="ECO:0007669"/>
    <property type="project" value="TreeGrafter"/>
</dbReference>
<keyword evidence="9" id="KW-1185">Reference proteome</keyword>
<dbReference type="PROSITE" id="PS50157">
    <property type="entry name" value="ZINC_FINGER_C2H2_2"/>
    <property type="match status" value="2"/>
</dbReference>
<dbReference type="GO" id="GO:0005667">
    <property type="term" value="C:transcription regulator complex"/>
    <property type="evidence" value="ECO:0007669"/>
    <property type="project" value="TreeGrafter"/>
</dbReference>
<feature type="compositionally biased region" description="Low complexity" evidence="6">
    <location>
        <begin position="136"/>
        <end position="164"/>
    </location>
</feature>
<dbReference type="SUPFAM" id="SSF57667">
    <property type="entry name" value="beta-beta-alpha zinc fingers"/>
    <property type="match status" value="1"/>
</dbReference>
<dbReference type="PANTHER" id="PTHR14003:SF19">
    <property type="entry name" value="YY2 TRANSCRIPTION FACTOR"/>
    <property type="match status" value="1"/>
</dbReference>
<evidence type="ECO:0000256" key="4">
    <source>
        <dbReference type="ARBA" id="ARBA00022833"/>
    </source>
</evidence>
<dbReference type="EMBL" id="JARKIF010000010">
    <property type="protein sequence ID" value="KAJ7628865.1"/>
    <property type="molecule type" value="Genomic_DNA"/>
</dbReference>
<evidence type="ECO:0000259" key="7">
    <source>
        <dbReference type="PROSITE" id="PS50157"/>
    </source>
</evidence>
<sequence>MRTLLRPPAEANLKDSGAGLALNIESVWRDGGYVLRLHASVSGQELSGSQHSSPFGLTSHVEQNWHLSSCLMDNPLALPPGFESTHKDDCSSLFSGTLFSQSDESAGLDFSGYDCGGQQRCSPSTRSSLVLPSFEQSPQSQPSPLDVSCSDPDSSPSTAPSTPASSPPESAPLSEATVPPSQYPCPHPSCDRILSSAHTRRVHMRTHRVKVPRSFICTMGCGQAFTRQHDRARHEVATHGRECPFVCGGCKRFFSGAKTLGRHVCRGLRP</sequence>
<evidence type="ECO:0000313" key="8">
    <source>
        <dbReference type="EMBL" id="KAJ7628865.1"/>
    </source>
</evidence>
<evidence type="ECO:0000256" key="1">
    <source>
        <dbReference type="ARBA" id="ARBA00022723"/>
    </source>
</evidence>
<dbReference type="GO" id="GO:0000981">
    <property type="term" value="F:DNA-binding transcription factor activity, RNA polymerase II-specific"/>
    <property type="evidence" value="ECO:0007669"/>
    <property type="project" value="TreeGrafter"/>
</dbReference>
<evidence type="ECO:0000313" key="9">
    <source>
        <dbReference type="Proteomes" id="UP001221142"/>
    </source>
</evidence>
<dbReference type="PANTHER" id="PTHR14003">
    <property type="entry name" value="TRANSCRIPTIONAL REPRESSOR PROTEIN YY"/>
    <property type="match status" value="1"/>
</dbReference>
<feature type="domain" description="C2H2-type" evidence="7">
    <location>
        <begin position="183"/>
        <end position="212"/>
    </location>
</feature>
<dbReference type="Gene3D" id="3.30.160.60">
    <property type="entry name" value="Classic Zinc Finger"/>
    <property type="match status" value="1"/>
</dbReference>
<dbReference type="GO" id="GO:0008270">
    <property type="term" value="F:zinc ion binding"/>
    <property type="evidence" value="ECO:0007669"/>
    <property type="project" value="UniProtKB-KW"/>
</dbReference>
<proteinExistence type="predicted"/>
<protein>
    <recommendedName>
        <fullName evidence="7">C2H2-type domain-containing protein</fullName>
    </recommendedName>
</protein>
<dbReference type="InterPro" id="IPR036236">
    <property type="entry name" value="Znf_C2H2_sf"/>
</dbReference>
<feature type="domain" description="C2H2-type" evidence="7">
    <location>
        <begin position="215"/>
        <end position="244"/>
    </location>
</feature>
<keyword evidence="4" id="KW-0862">Zinc</keyword>
<feature type="region of interest" description="Disordered" evidence="6">
    <location>
        <begin position="124"/>
        <end position="183"/>
    </location>
</feature>
<reference evidence="8" key="1">
    <citation type="submission" date="2023-03" db="EMBL/GenBank/DDBJ databases">
        <title>Massive genome expansion in bonnet fungi (Mycena s.s.) driven by repeated elements and novel gene families across ecological guilds.</title>
        <authorList>
            <consortium name="Lawrence Berkeley National Laboratory"/>
            <person name="Harder C.B."/>
            <person name="Miyauchi S."/>
            <person name="Viragh M."/>
            <person name="Kuo A."/>
            <person name="Thoen E."/>
            <person name="Andreopoulos B."/>
            <person name="Lu D."/>
            <person name="Skrede I."/>
            <person name="Drula E."/>
            <person name="Henrissat B."/>
            <person name="Morin E."/>
            <person name="Kohler A."/>
            <person name="Barry K."/>
            <person name="LaButti K."/>
            <person name="Morin E."/>
            <person name="Salamov A."/>
            <person name="Lipzen A."/>
            <person name="Mereny Z."/>
            <person name="Hegedus B."/>
            <person name="Baldrian P."/>
            <person name="Stursova M."/>
            <person name="Weitz H."/>
            <person name="Taylor A."/>
            <person name="Grigoriev I.V."/>
            <person name="Nagy L.G."/>
            <person name="Martin F."/>
            <person name="Kauserud H."/>
        </authorList>
    </citation>
    <scope>NUCLEOTIDE SEQUENCE</scope>
    <source>
        <strain evidence="8">9284</strain>
    </source>
</reference>
<dbReference type="SMART" id="SM00355">
    <property type="entry name" value="ZnF_C2H2"/>
    <property type="match status" value="2"/>
</dbReference>
<keyword evidence="2" id="KW-0677">Repeat</keyword>